<dbReference type="InterPro" id="IPR023361">
    <property type="entry name" value="DUF1285_beta_roll_sf"/>
</dbReference>
<dbReference type="Proteomes" id="UP000663281">
    <property type="component" value="Chromosome"/>
</dbReference>
<dbReference type="EMBL" id="CP071504">
    <property type="protein sequence ID" value="QSX28651.1"/>
    <property type="molecule type" value="Genomic_DNA"/>
</dbReference>
<dbReference type="Pfam" id="PF06938">
    <property type="entry name" value="DUF1285_N"/>
    <property type="match status" value="1"/>
</dbReference>
<name>A0A975AJF1_9GAMM</name>
<dbReference type="Gene3D" id="2.30.270.10">
    <property type="entry name" value="duf1285 protein"/>
    <property type="match status" value="1"/>
</dbReference>
<protein>
    <submittedName>
        <fullName evidence="2">DUF1285 domain-containing protein</fullName>
    </submittedName>
</protein>
<evidence type="ECO:0000313" key="3">
    <source>
        <dbReference type="Proteomes" id="UP000663281"/>
    </source>
</evidence>
<evidence type="ECO:0000259" key="1">
    <source>
        <dbReference type="Pfam" id="PF06938"/>
    </source>
</evidence>
<sequence>MSDNELERLLGELHLGSDMDEAKALCQDEPLFHIDSEGMWHYRDAPLPEKFARLFATVLVKTPDGYELRTPAERLPVSVALYPVLVFDFCLLADGHYLLNSVVGEDYKVPETAIQMKDKGVEIHLENGVVAGMTRACFYRYADMILVD</sequence>
<dbReference type="KEGG" id="scyp:JYB88_10145"/>
<evidence type="ECO:0000313" key="2">
    <source>
        <dbReference type="EMBL" id="QSX28651.1"/>
    </source>
</evidence>
<feature type="domain" description="DUF1285" evidence="1">
    <location>
        <begin position="32"/>
        <end position="79"/>
    </location>
</feature>
<dbReference type="Gene3D" id="3.10.540.10">
    <property type="entry name" value="duf1285 like domain"/>
    <property type="match status" value="1"/>
</dbReference>
<gene>
    <name evidence="2" type="ORF">JYB88_10145</name>
</gene>
<accession>A0A975AJF1</accession>
<organism evidence="2 3">
    <name type="scientific">Shewanella cyperi</name>
    <dbReference type="NCBI Taxonomy" id="2814292"/>
    <lineage>
        <taxon>Bacteria</taxon>
        <taxon>Pseudomonadati</taxon>
        <taxon>Pseudomonadota</taxon>
        <taxon>Gammaproteobacteria</taxon>
        <taxon>Alteromonadales</taxon>
        <taxon>Shewanellaceae</taxon>
        <taxon>Shewanella</taxon>
    </lineage>
</organism>
<keyword evidence="3" id="KW-1185">Reference proteome</keyword>
<proteinExistence type="predicted"/>
<dbReference type="RefSeq" id="WP_207319963.1">
    <property type="nucleotide sequence ID" value="NZ_CP071501.1"/>
</dbReference>
<dbReference type="AlphaFoldDB" id="A0A975AJF1"/>
<reference evidence="2 3" key="1">
    <citation type="submission" date="2021-03" db="EMBL/GenBank/DDBJ databases">
        <title>Novel species identification of genus Shewanella.</title>
        <authorList>
            <person name="Liu G."/>
            <person name="Zhang Q."/>
        </authorList>
    </citation>
    <scope>NUCLEOTIDE SEQUENCE [LARGE SCALE GENOMIC DNA]</scope>
    <source>
        <strain evidence="2 3">FJAT-53726</strain>
    </source>
</reference>
<dbReference type="InterPro" id="IPR048341">
    <property type="entry name" value="DUF1285_N"/>
</dbReference>